<evidence type="ECO:0000313" key="1">
    <source>
        <dbReference type="EMBL" id="NMK39991.1"/>
    </source>
</evidence>
<comment type="caution">
    <text evidence="1">The sequence shown here is derived from an EMBL/GenBank/DDBJ whole genome shotgun (WGS) entry which is preliminary data.</text>
</comment>
<sequence length="183" mass="21675">MRKDIMIMSIKIISQEEAEQLLHMEKKIVWNDTLQDTYYLRTPTDFFARFPMRSLDGNNLFLMQISQSPYKQIKIDFHFQENCQYIGLLRVDYHSIHKNPETMNEHVPPIAQKYCGHLIDDSHIHFYVEGYRRLDWAIPLTVSRFPIKDIRMEDPDSLLSALRAFSAHIGLTTKIQTEGRLFL</sequence>
<organism evidence="1 2">
    <name type="scientific">Megasphaera elsdenii</name>
    <dbReference type="NCBI Taxonomy" id="907"/>
    <lineage>
        <taxon>Bacteria</taxon>
        <taxon>Bacillati</taxon>
        <taxon>Bacillota</taxon>
        <taxon>Negativicutes</taxon>
        <taxon>Veillonellales</taxon>
        <taxon>Veillonellaceae</taxon>
        <taxon>Megasphaera</taxon>
    </lineage>
</organism>
<gene>
    <name evidence="1" type="ORF">HG933_11575</name>
</gene>
<reference evidence="1 2" key="1">
    <citation type="submission" date="2020-04" db="EMBL/GenBank/DDBJ databases">
        <authorList>
            <person name="Hitch T.C.A."/>
            <person name="Wylensek D."/>
            <person name="Clavel T."/>
        </authorList>
    </citation>
    <scope>NUCLEOTIDE SEQUENCE [LARGE SCALE GENOMIC DNA]</scope>
    <source>
        <strain evidence="1 2">WCA-386-APC-2A</strain>
    </source>
</reference>
<dbReference type="Proteomes" id="UP000536773">
    <property type="component" value="Unassembled WGS sequence"/>
</dbReference>
<evidence type="ECO:0000313" key="2">
    <source>
        <dbReference type="Proteomes" id="UP000536773"/>
    </source>
</evidence>
<accession>A0A848ESL1</accession>
<dbReference type="EMBL" id="JABBJH010000029">
    <property type="protein sequence ID" value="NMK39991.1"/>
    <property type="molecule type" value="Genomic_DNA"/>
</dbReference>
<name>A0A848ESL1_MEGEL</name>
<dbReference type="InterPro" id="IPR053916">
    <property type="entry name" value="DUF6978"/>
</dbReference>
<proteinExistence type="predicted"/>
<dbReference type="AlphaFoldDB" id="A0A848ESL1"/>
<dbReference type="Pfam" id="PF22398">
    <property type="entry name" value="DUF6978"/>
    <property type="match status" value="1"/>
</dbReference>
<protein>
    <submittedName>
        <fullName evidence="1">Uncharacterized protein</fullName>
    </submittedName>
</protein>